<dbReference type="PANTHER" id="PTHR43682:SF1">
    <property type="entry name" value="LACTATE UTILIZATION PROTEIN C"/>
    <property type="match status" value="1"/>
</dbReference>
<reference evidence="2 3" key="2">
    <citation type="submission" date="2019-08" db="EMBL/GenBank/DDBJ databases">
        <authorList>
            <person name="Henke P."/>
        </authorList>
    </citation>
    <scope>NUCLEOTIDE SEQUENCE [LARGE SCALE GENOMIC DNA]</scope>
    <source>
        <strain evidence="2">Phe10_nw2017</strain>
    </source>
</reference>
<proteinExistence type="predicted"/>
<dbReference type="AlphaFoldDB" id="A0A5C6MDQ0"/>
<dbReference type="Pfam" id="PF02589">
    <property type="entry name" value="LUD_dom"/>
    <property type="match status" value="1"/>
</dbReference>
<dbReference type="PANTHER" id="PTHR43682">
    <property type="entry name" value="LACTATE UTILIZATION PROTEIN C"/>
    <property type="match status" value="1"/>
</dbReference>
<comment type="caution">
    <text evidence="2">The sequence shown here is derived from an EMBL/GenBank/DDBJ whole genome shotgun (WGS) entry which is preliminary data.</text>
</comment>
<reference evidence="2 3" key="1">
    <citation type="submission" date="2019-08" db="EMBL/GenBank/DDBJ databases">
        <title>100 year-old enigma solved: identification of Planctomyces bekefii, the type genus and species of the phylum Planctomycetes.</title>
        <authorList>
            <person name="Svetlana D.N."/>
            <person name="Overmann J."/>
        </authorList>
    </citation>
    <scope>NUCLEOTIDE SEQUENCE [LARGE SCALE GENOMIC DNA]</scope>
    <source>
        <strain evidence="2">Phe10_nw2017</strain>
    </source>
</reference>
<dbReference type="InterPro" id="IPR003741">
    <property type="entry name" value="LUD_dom"/>
</dbReference>
<accession>A0A5C6MDQ0</accession>
<dbReference type="Proteomes" id="UP000321083">
    <property type="component" value="Unassembled WGS sequence"/>
</dbReference>
<evidence type="ECO:0000313" key="3">
    <source>
        <dbReference type="Proteomes" id="UP000321083"/>
    </source>
</evidence>
<dbReference type="Gene3D" id="3.40.50.10420">
    <property type="entry name" value="NagB/RpiA/CoA transferase-like"/>
    <property type="match status" value="1"/>
</dbReference>
<evidence type="ECO:0000259" key="1">
    <source>
        <dbReference type="Pfam" id="PF02589"/>
    </source>
</evidence>
<dbReference type="SUPFAM" id="SSF100950">
    <property type="entry name" value="NagB/RpiA/CoA transferase-like"/>
    <property type="match status" value="1"/>
</dbReference>
<dbReference type="InterPro" id="IPR024185">
    <property type="entry name" value="FTHF_cligase-like_sf"/>
</dbReference>
<evidence type="ECO:0000313" key="2">
    <source>
        <dbReference type="EMBL" id="TWW12279.1"/>
    </source>
</evidence>
<gene>
    <name evidence="2" type="ORF">E3A20_02330</name>
</gene>
<sequence>MPIPASKDSRDFILSRIRKALPQSAPLPEVINSPDWQTFPDPWARFAEVLGSVGGQVVRCSSLDQANQHLESMPLWSTAQVRYSAVDGLGDTSAATAAAVHPHELENVDFAVLRGHLAVAENGAVWVTDDTLVHRVLYFIPQHMALVVPADCIVHNMHQAYSRIPVGSHRFAGFISGPSKTADIEQSLVIGAHGARSLTVYLVDGLPDLLAQTP</sequence>
<keyword evidence="3" id="KW-1185">Reference proteome</keyword>
<dbReference type="InterPro" id="IPR037171">
    <property type="entry name" value="NagB/RpiA_transferase-like"/>
</dbReference>
<feature type="domain" description="LUD" evidence="1">
    <location>
        <begin position="103"/>
        <end position="203"/>
    </location>
</feature>
<organism evidence="2 3">
    <name type="scientific">Planctomyces bekefii</name>
    <dbReference type="NCBI Taxonomy" id="1653850"/>
    <lineage>
        <taxon>Bacteria</taxon>
        <taxon>Pseudomonadati</taxon>
        <taxon>Planctomycetota</taxon>
        <taxon>Planctomycetia</taxon>
        <taxon>Planctomycetales</taxon>
        <taxon>Planctomycetaceae</taxon>
        <taxon>Planctomyces</taxon>
    </lineage>
</organism>
<name>A0A5C6MDQ0_9PLAN</name>
<dbReference type="EMBL" id="SRHE01000022">
    <property type="protein sequence ID" value="TWW12279.1"/>
    <property type="molecule type" value="Genomic_DNA"/>
</dbReference>
<protein>
    <recommendedName>
        <fullName evidence="1">LUD domain-containing protein</fullName>
    </recommendedName>
</protein>